<accession>A0A6F8VFC9</accession>
<dbReference type="Proteomes" id="UP000502260">
    <property type="component" value="Chromosome"/>
</dbReference>
<evidence type="ECO:0000259" key="1">
    <source>
        <dbReference type="Pfam" id="PF10124"/>
    </source>
</evidence>
<evidence type="ECO:0000313" key="2">
    <source>
        <dbReference type="EMBL" id="BCB28428.1"/>
    </source>
</evidence>
<dbReference type="EMBL" id="AP022853">
    <property type="protein sequence ID" value="BCB28428.1"/>
    <property type="molecule type" value="Genomic_DNA"/>
</dbReference>
<organism evidence="2 3">
    <name type="scientific">Sulfurimicrobium lacus</name>
    <dbReference type="NCBI Taxonomy" id="2715678"/>
    <lineage>
        <taxon>Bacteria</taxon>
        <taxon>Pseudomonadati</taxon>
        <taxon>Pseudomonadota</taxon>
        <taxon>Betaproteobacteria</taxon>
        <taxon>Nitrosomonadales</taxon>
        <taxon>Sulfuricellaceae</taxon>
        <taxon>Sulfurimicrobium</taxon>
    </lineage>
</organism>
<dbReference type="KEGG" id="slac:SKTS_33140"/>
<gene>
    <name evidence="2" type="ORF">SKTS_33140</name>
</gene>
<evidence type="ECO:0000313" key="3">
    <source>
        <dbReference type="Proteomes" id="UP000502260"/>
    </source>
</evidence>
<dbReference type="Pfam" id="PF10124">
    <property type="entry name" value="Mu-like_gpT"/>
    <property type="match status" value="1"/>
</dbReference>
<reference evidence="3" key="1">
    <citation type="submission" date="2020-03" db="EMBL/GenBank/DDBJ databases">
        <title>Complete genome sequence of sulfur-oxidizing bacterium skT11.</title>
        <authorList>
            <person name="Kanda M."/>
            <person name="Kojima H."/>
            <person name="Fukui M."/>
        </authorList>
    </citation>
    <scope>NUCLEOTIDE SEQUENCE [LARGE SCALE GENOMIC DNA]</scope>
    <source>
        <strain evidence="3">skT11</strain>
    </source>
</reference>
<feature type="domain" description="Bacteriophage Mu GpT" evidence="1">
    <location>
        <begin position="20"/>
        <end position="310"/>
    </location>
</feature>
<proteinExistence type="predicted"/>
<sequence>MRATTEQEKNMAALTQVQIDALKTTLIARWNAGLKMSPDDWKKIGKLVKSSGKSNTYEWLSQFPAFREWVGSRLHKVFKETAYTVVNRKFESTVDVQRTDIEDDNIGQYGTIAESAGQSATDLKNDLVFQALTAGFASTCYDGQYFFDTDHPVAANEDGTGAVTAVSNMQAGAGAPWVLLCTKRAASPIYLQERMAAQFDSVNSVQNSNVFDLDVYSFGGRWRGEAAYGFWQCAFGSKAALTAANFEAGYDAMMAMTGDGGRKLGIIADTLVVGSANRAAAEAVVMKANLANGESNTNYKRVELIVTPWM</sequence>
<dbReference type="AlphaFoldDB" id="A0A6F8VFC9"/>
<name>A0A6F8VFC9_9PROT</name>
<dbReference type="InterPro" id="IPR018774">
    <property type="entry name" value="Phage_Mu_GpT"/>
</dbReference>
<keyword evidence="3" id="KW-1185">Reference proteome</keyword>
<protein>
    <submittedName>
        <fullName evidence="2">Head protein</fullName>
    </submittedName>
</protein>